<gene>
    <name evidence="3" type="ORF">HMPREF0372_03234</name>
</gene>
<evidence type="ECO:0000259" key="2">
    <source>
        <dbReference type="Pfam" id="PF07670"/>
    </source>
</evidence>
<organism evidence="3 4">
    <name type="scientific">Flavonifractor plautii ATCC 29863</name>
    <dbReference type="NCBI Taxonomy" id="411475"/>
    <lineage>
        <taxon>Bacteria</taxon>
        <taxon>Bacillati</taxon>
        <taxon>Bacillota</taxon>
        <taxon>Clostridia</taxon>
        <taxon>Eubacteriales</taxon>
        <taxon>Oscillospiraceae</taxon>
        <taxon>Flavonifractor</taxon>
    </lineage>
</organism>
<evidence type="ECO:0000313" key="4">
    <source>
        <dbReference type="Proteomes" id="UP000004459"/>
    </source>
</evidence>
<feature type="transmembrane region" description="Helical" evidence="1">
    <location>
        <begin position="153"/>
        <end position="177"/>
    </location>
</feature>
<dbReference type="PANTHER" id="PTHR35793:SF2">
    <property type="entry name" value="INNER MEMBRANE PROTEIN YJIG"/>
    <property type="match status" value="1"/>
</dbReference>
<accession>G9YUM0</accession>
<sequence length="178" mass="18334">MEGVGMELFFTMLVPLIIAAVALYGMARRVDVYDALVQGAGEGLGVLLRIVPPLVGLLTAVYMLRASGALELAARALAPVLTALGIPPETVALLLVRPVSGSAALGVGAELIATYGPDSLIGRTAAVMLGSTETTFYTIAVYFGAAGIVKTRYAVPAALCADLAGFMAAAWAVRVIFY</sequence>
<dbReference type="HOGENOM" id="CLU_127717_0_0_9"/>
<dbReference type="Pfam" id="PF07670">
    <property type="entry name" value="Gate"/>
    <property type="match status" value="1"/>
</dbReference>
<proteinExistence type="predicted"/>
<keyword evidence="1" id="KW-0812">Transmembrane</keyword>
<reference evidence="3 4" key="1">
    <citation type="submission" date="2011-08" db="EMBL/GenBank/DDBJ databases">
        <authorList>
            <person name="Weinstock G."/>
            <person name="Sodergren E."/>
            <person name="Clifton S."/>
            <person name="Fulton L."/>
            <person name="Fulton B."/>
            <person name="Courtney L."/>
            <person name="Fronick C."/>
            <person name="Harrison M."/>
            <person name="Strong C."/>
            <person name="Farmer C."/>
            <person name="Delahaunty K."/>
            <person name="Markovic C."/>
            <person name="Hall O."/>
            <person name="Minx P."/>
            <person name="Tomlinson C."/>
            <person name="Mitreva M."/>
            <person name="Hou S."/>
            <person name="Chen J."/>
            <person name="Wollam A."/>
            <person name="Pepin K.H."/>
            <person name="Johnson M."/>
            <person name="Bhonagiri V."/>
            <person name="Zhang X."/>
            <person name="Suruliraj S."/>
            <person name="Warren W."/>
            <person name="Chinwalla A."/>
            <person name="Mardis E.R."/>
            <person name="Wilson R.K."/>
        </authorList>
    </citation>
    <scope>NUCLEOTIDE SEQUENCE [LARGE SCALE GENOMIC DNA]</scope>
    <source>
        <strain evidence="3 4">ATCC 29863</strain>
    </source>
</reference>
<dbReference type="EMBL" id="AGCK01000260">
    <property type="protein sequence ID" value="EHM42014.1"/>
    <property type="molecule type" value="Genomic_DNA"/>
</dbReference>
<dbReference type="GO" id="GO:0005886">
    <property type="term" value="C:plasma membrane"/>
    <property type="evidence" value="ECO:0007669"/>
    <property type="project" value="TreeGrafter"/>
</dbReference>
<dbReference type="Proteomes" id="UP000004459">
    <property type="component" value="Unassembled WGS sequence"/>
</dbReference>
<keyword evidence="1" id="KW-1133">Transmembrane helix</keyword>
<feature type="domain" description="Nucleoside transporter/FeoB GTPase Gate" evidence="2">
    <location>
        <begin position="47"/>
        <end position="148"/>
    </location>
</feature>
<feature type="transmembrane region" description="Helical" evidence="1">
    <location>
        <begin position="7"/>
        <end position="26"/>
    </location>
</feature>
<keyword evidence="1" id="KW-0472">Membrane</keyword>
<evidence type="ECO:0000313" key="3">
    <source>
        <dbReference type="EMBL" id="EHM42014.1"/>
    </source>
</evidence>
<dbReference type="AlphaFoldDB" id="G9YUM0"/>
<feature type="transmembrane region" description="Helical" evidence="1">
    <location>
        <begin position="76"/>
        <end position="96"/>
    </location>
</feature>
<name>G9YUM0_FLAPL</name>
<evidence type="ECO:0000256" key="1">
    <source>
        <dbReference type="SAM" id="Phobius"/>
    </source>
</evidence>
<dbReference type="PATRIC" id="fig|411475.3.peg.2793"/>
<dbReference type="STRING" id="292800.A4U99_03515"/>
<comment type="caution">
    <text evidence="3">The sequence shown here is derived from an EMBL/GenBank/DDBJ whole genome shotgun (WGS) entry which is preliminary data.</text>
</comment>
<feature type="transmembrane region" description="Helical" evidence="1">
    <location>
        <begin position="46"/>
        <end position="64"/>
    </location>
</feature>
<protein>
    <submittedName>
        <fullName evidence="3">Putative spore maturation protein B</fullName>
    </submittedName>
</protein>
<dbReference type="InterPro" id="IPR011642">
    <property type="entry name" value="Gate_dom"/>
</dbReference>
<dbReference type="InterPro" id="IPR052549">
    <property type="entry name" value="SpmB"/>
</dbReference>
<dbReference type="PANTHER" id="PTHR35793">
    <property type="entry name" value="INNER MEMBRANE PROTEIN YJIG"/>
    <property type="match status" value="1"/>
</dbReference>